<protein>
    <submittedName>
        <fullName evidence="1">Uncharacterized protein</fullName>
    </submittedName>
</protein>
<accession>A0A0B7BTZ0</accession>
<organism evidence="1">
    <name type="scientific">Arion vulgaris</name>
    <dbReference type="NCBI Taxonomy" id="1028688"/>
    <lineage>
        <taxon>Eukaryota</taxon>
        <taxon>Metazoa</taxon>
        <taxon>Spiralia</taxon>
        <taxon>Lophotrochozoa</taxon>
        <taxon>Mollusca</taxon>
        <taxon>Gastropoda</taxon>
        <taxon>Heterobranchia</taxon>
        <taxon>Euthyneura</taxon>
        <taxon>Panpulmonata</taxon>
        <taxon>Eupulmonata</taxon>
        <taxon>Stylommatophora</taxon>
        <taxon>Helicina</taxon>
        <taxon>Arionoidea</taxon>
        <taxon>Arionidae</taxon>
        <taxon>Arion</taxon>
    </lineage>
</organism>
<evidence type="ECO:0000313" key="1">
    <source>
        <dbReference type="EMBL" id="CEK96684.1"/>
    </source>
</evidence>
<reference evidence="1" key="1">
    <citation type="submission" date="2014-12" db="EMBL/GenBank/DDBJ databases">
        <title>Insight into the proteome of Arion vulgaris.</title>
        <authorList>
            <person name="Aradska J."/>
            <person name="Bulat T."/>
            <person name="Smidak R."/>
            <person name="Sarate P."/>
            <person name="Gangsoo J."/>
            <person name="Sialana F."/>
            <person name="Bilban M."/>
            <person name="Lubec G."/>
        </authorList>
    </citation>
    <scope>NUCLEOTIDE SEQUENCE</scope>
    <source>
        <tissue evidence="1">Skin</tissue>
    </source>
</reference>
<name>A0A0B7BTZ0_9EUPU</name>
<dbReference type="EMBL" id="HACG01049819">
    <property type="protein sequence ID" value="CEK96684.1"/>
    <property type="molecule type" value="Transcribed_RNA"/>
</dbReference>
<gene>
    <name evidence="1" type="primary">ORF213057</name>
</gene>
<proteinExistence type="predicted"/>
<dbReference type="AlphaFoldDB" id="A0A0B7BTZ0"/>
<sequence length="52" mass="5905">MIPYDLLSQTYSRAHSNITEESLILKATIVGALDMLLKTTLSKDAEYFKKEI</sequence>